<dbReference type="Proteomes" id="UP000332515">
    <property type="component" value="Unassembled WGS sequence"/>
</dbReference>
<dbReference type="EMBL" id="VWNA01000001">
    <property type="protein sequence ID" value="MQT12638.1"/>
    <property type="molecule type" value="Genomic_DNA"/>
</dbReference>
<evidence type="ECO:0000313" key="3">
    <source>
        <dbReference type="Proteomes" id="UP000332515"/>
    </source>
</evidence>
<dbReference type="InterPro" id="IPR006099">
    <property type="entry name" value="MeMalonylCoA_mutase_a/b_cat"/>
</dbReference>
<dbReference type="AlphaFoldDB" id="A0A6A7Y2Y1"/>
<dbReference type="GO" id="GO:0005737">
    <property type="term" value="C:cytoplasm"/>
    <property type="evidence" value="ECO:0007669"/>
    <property type="project" value="TreeGrafter"/>
</dbReference>
<gene>
    <name evidence="2" type="ORF">F0357_08220</name>
</gene>
<keyword evidence="3" id="KW-1185">Reference proteome</keyword>
<evidence type="ECO:0000259" key="1">
    <source>
        <dbReference type="Pfam" id="PF01642"/>
    </source>
</evidence>
<dbReference type="PANTHER" id="PTHR48101:SF4">
    <property type="entry name" value="METHYLMALONYL-COA MUTASE, MITOCHONDRIAL"/>
    <property type="match status" value="1"/>
</dbReference>
<organism evidence="2 3">
    <name type="scientific">Segnochrobactrum spirostomi</name>
    <dbReference type="NCBI Taxonomy" id="2608987"/>
    <lineage>
        <taxon>Bacteria</taxon>
        <taxon>Pseudomonadati</taxon>
        <taxon>Pseudomonadota</taxon>
        <taxon>Alphaproteobacteria</taxon>
        <taxon>Hyphomicrobiales</taxon>
        <taxon>Segnochrobactraceae</taxon>
        <taxon>Segnochrobactrum</taxon>
    </lineage>
</organism>
<feature type="domain" description="Methylmalonyl-CoA mutase alpha/beta chain catalytic" evidence="1">
    <location>
        <begin position="93"/>
        <end position="472"/>
    </location>
</feature>
<dbReference type="InterPro" id="IPR016176">
    <property type="entry name" value="Cbl-dep_enz_cat"/>
</dbReference>
<reference evidence="2 3" key="1">
    <citation type="submission" date="2019-09" db="EMBL/GenBank/DDBJ databases">
        <title>Segnochrobactrum spirostomi gen. nov., sp. nov., isolated from the ciliate Spirostomum cf. yagiui and description of a novel family, Segnochrobactraceae fam. nov. within the order Rhizobiales of the class Alphaproteobacteria.</title>
        <authorList>
            <person name="Akter S."/>
            <person name="Shazib S.U.A."/>
            <person name="Shin M.K."/>
        </authorList>
    </citation>
    <scope>NUCLEOTIDE SEQUENCE [LARGE SCALE GENOMIC DNA]</scope>
    <source>
        <strain evidence="2 3">Sp-1</strain>
    </source>
</reference>
<protein>
    <submittedName>
        <fullName evidence="2">Methylmalonyl-CoA mutase</fullName>
    </submittedName>
</protein>
<accession>A0A6A7Y2Y1</accession>
<dbReference type="PANTHER" id="PTHR48101">
    <property type="entry name" value="METHYLMALONYL-COA MUTASE, MITOCHONDRIAL-RELATED"/>
    <property type="match status" value="1"/>
</dbReference>
<dbReference type="GO" id="GO:0004494">
    <property type="term" value="F:methylmalonyl-CoA mutase activity"/>
    <property type="evidence" value="ECO:0007669"/>
    <property type="project" value="TreeGrafter"/>
</dbReference>
<name>A0A6A7Y2Y1_9HYPH</name>
<proteinExistence type="predicted"/>
<dbReference type="Pfam" id="PF01642">
    <property type="entry name" value="MM_CoA_mutase"/>
    <property type="match status" value="1"/>
</dbReference>
<dbReference type="Gene3D" id="3.20.20.240">
    <property type="entry name" value="Methylmalonyl-CoA mutase"/>
    <property type="match status" value="1"/>
</dbReference>
<dbReference type="GO" id="GO:0019678">
    <property type="term" value="P:propionate metabolic process, methylmalonyl pathway"/>
    <property type="evidence" value="ECO:0007669"/>
    <property type="project" value="TreeGrafter"/>
</dbReference>
<sequence>MTGGARRSWAMTAKTTATTEAAGTLPADLDGLLAGFPAATREAWLKAVERVLKGADFDATLVTRTRDGIVVAPLVAPAPGTPADAILTRPAAPWTIFQRVDHPDSAEAAALARGDLGGGANGLTLVFSRARSARGFGLPASDPKAVADALDGIALDQVALRLDAGPDGLDAARQVLALAERQRLEFGALDVDFGFDASGTGAWAGQDGTALTPAIGGFVAEIVGRGFKSRALLADGRPWHEAGGTEGQELGAVLASGLAKLKVLTGAGLDIEAARRQIAFLLVADVDLYGTIAKLRAFRRLWARVEHACGLAPRPVRLHAETAWRMMTRRDPWSNLLRTSLAVLGAGLGGADAVQATPFTAALGLPDAFARRLARHLGTLMIEEANLTRVADPAAGAGAIEALTDGYERAGWDEFRAIEADGGLLASLAAGRFQARLATARTGLEAEVAEGRRPIVGTTLFPDPREAPVAVLAPAPDLEIPAGALPSIRLAAPHEAGRAAPAQEAAR</sequence>
<dbReference type="SUPFAM" id="SSF51703">
    <property type="entry name" value="Cobalamin (vitamin B12)-dependent enzymes"/>
    <property type="match status" value="1"/>
</dbReference>
<comment type="caution">
    <text evidence="2">The sequence shown here is derived from an EMBL/GenBank/DDBJ whole genome shotgun (WGS) entry which is preliminary data.</text>
</comment>
<evidence type="ECO:0000313" key="2">
    <source>
        <dbReference type="EMBL" id="MQT12638.1"/>
    </source>
</evidence>
<dbReference type="GO" id="GO:0031419">
    <property type="term" value="F:cobalamin binding"/>
    <property type="evidence" value="ECO:0007669"/>
    <property type="project" value="InterPro"/>
</dbReference>